<evidence type="ECO:0000256" key="5">
    <source>
        <dbReference type="ARBA" id="ARBA00022729"/>
    </source>
</evidence>
<evidence type="ECO:0000256" key="7">
    <source>
        <dbReference type="ARBA" id="ARBA00022927"/>
    </source>
</evidence>
<dbReference type="Proteomes" id="UP000596742">
    <property type="component" value="Unassembled WGS sequence"/>
</dbReference>
<keyword evidence="7" id="KW-0653">Protein transport</keyword>
<keyword evidence="12" id="KW-1185">Reference proteome</keyword>
<gene>
    <name evidence="11" type="ORF">MGAL_10B003117</name>
</gene>
<evidence type="ECO:0000256" key="9">
    <source>
        <dbReference type="ARBA" id="ARBA00023180"/>
    </source>
</evidence>
<comment type="subcellular location">
    <subcellularLocation>
        <location evidence="1">Endoplasmic reticulum lumen</location>
    </subcellularLocation>
</comment>
<keyword evidence="4" id="KW-0813">Transport</keyword>
<dbReference type="AlphaFoldDB" id="A0A8B6CL46"/>
<dbReference type="GO" id="GO:0015031">
    <property type="term" value="P:protein transport"/>
    <property type="evidence" value="ECO:0007669"/>
    <property type="project" value="UniProtKB-KW"/>
</dbReference>
<keyword evidence="5 10" id="KW-0732">Signal</keyword>
<comment type="caution">
    <text evidence="11">The sequence shown here is derived from an EMBL/GenBank/DDBJ whole genome shotgun (WGS) entry which is preliminary data.</text>
</comment>
<dbReference type="GO" id="GO:0005788">
    <property type="term" value="C:endoplasmic reticulum lumen"/>
    <property type="evidence" value="ECO:0007669"/>
    <property type="project" value="UniProtKB-SubCell"/>
</dbReference>
<evidence type="ECO:0000256" key="6">
    <source>
        <dbReference type="ARBA" id="ARBA00022824"/>
    </source>
</evidence>
<feature type="signal peptide" evidence="10">
    <location>
        <begin position="1"/>
        <end position="30"/>
    </location>
</feature>
<comment type="similarity">
    <text evidence="2">Belongs to the SIL1 family.</text>
</comment>
<dbReference type="PANTHER" id="PTHR19316">
    <property type="entry name" value="PROTEIN FOLDING REGULATOR"/>
    <property type="match status" value="1"/>
</dbReference>
<evidence type="ECO:0000256" key="10">
    <source>
        <dbReference type="SAM" id="SignalP"/>
    </source>
</evidence>
<feature type="chain" id="PRO_5032968647" description="Nucleotide exchange factor SIL1" evidence="10">
    <location>
        <begin position="31"/>
        <end position="458"/>
    </location>
</feature>
<evidence type="ECO:0000313" key="12">
    <source>
        <dbReference type="Proteomes" id="UP000596742"/>
    </source>
</evidence>
<evidence type="ECO:0000313" key="11">
    <source>
        <dbReference type="EMBL" id="VDI05726.1"/>
    </source>
</evidence>
<dbReference type="Gene3D" id="1.25.10.10">
    <property type="entry name" value="Leucine-rich Repeat Variant"/>
    <property type="match status" value="1"/>
</dbReference>
<name>A0A8B6CL46_MYTGA</name>
<keyword evidence="8" id="KW-0811">Translocation</keyword>
<evidence type="ECO:0000256" key="2">
    <source>
        <dbReference type="ARBA" id="ARBA00010588"/>
    </source>
</evidence>
<evidence type="ECO:0000256" key="8">
    <source>
        <dbReference type="ARBA" id="ARBA00023010"/>
    </source>
</evidence>
<dbReference type="InterPro" id="IPR011989">
    <property type="entry name" value="ARM-like"/>
</dbReference>
<evidence type="ECO:0000256" key="4">
    <source>
        <dbReference type="ARBA" id="ARBA00022448"/>
    </source>
</evidence>
<dbReference type="OrthoDB" id="448649at2759"/>
<keyword evidence="9" id="KW-0325">Glycoprotein</keyword>
<evidence type="ECO:0000256" key="1">
    <source>
        <dbReference type="ARBA" id="ARBA00004319"/>
    </source>
</evidence>
<sequence>MFNVVNSIRAFNITSLVLFLICCYYMCVSSEHAPGALTVVNKDNDDDNDEVSVQNEDSEITNIDPLNVFYPEKEWKKIQPGQAIPAGLHVRMNMETGLNEAKLMDGDDGHKYWKRGEKEGMVNTDSKEFTHEELKRALKDFKATKHDVPNEKKAEEIKQKYRSYDELKEDFKKINMAVKTGQEIVTELFDKLNSTNISTEARETLLEDLEYHLHQYDNAVLFGDLGGISLLVKGLNHTDPTLRSLSAFVLGSAIQNNPKTQINAIESGALHQLIRSLATDPEIAVKKKVLYAISSIVRHFPFAQKKFFELGGLRSLMYLFEDKKLHSLQVKVITLMSDLYEERVHWLGHLEPTEEKYKQYEQIPLKDSLLDHGFCDTMVPLLELPDHDSREKIVFAMLSLYDCCEKKFHNIVSYLLKLEDEYLTLAVDEDEGDYFQQIHKNINSLRQQLSVAYKKDEL</sequence>
<reference evidence="11" key="1">
    <citation type="submission" date="2018-11" db="EMBL/GenBank/DDBJ databases">
        <authorList>
            <person name="Alioto T."/>
            <person name="Alioto T."/>
        </authorList>
    </citation>
    <scope>NUCLEOTIDE SEQUENCE</scope>
</reference>
<dbReference type="SUPFAM" id="SSF48371">
    <property type="entry name" value="ARM repeat"/>
    <property type="match status" value="1"/>
</dbReference>
<dbReference type="EMBL" id="UYJE01001855">
    <property type="protein sequence ID" value="VDI05726.1"/>
    <property type="molecule type" value="Genomic_DNA"/>
</dbReference>
<evidence type="ECO:0000256" key="3">
    <source>
        <dbReference type="ARBA" id="ARBA00015352"/>
    </source>
</evidence>
<dbReference type="PANTHER" id="PTHR19316:SF35">
    <property type="entry name" value="NUCLEOTIDE EXCHANGE FACTOR SIL1"/>
    <property type="match status" value="1"/>
</dbReference>
<protein>
    <recommendedName>
        <fullName evidence="3">Nucleotide exchange factor SIL1</fullName>
    </recommendedName>
</protein>
<dbReference type="InterPro" id="IPR016024">
    <property type="entry name" value="ARM-type_fold"/>
</dbReference>
<proteinExistence type="inferred from homology"/>
<organism evidence="11 12">
    <name type="scientific">Mytilus galloprovincialis</name>
    <name type="common">Mediterranean mussel</name>
    <dbReference type="NCBI Taxonomy" id="29158"/>
    <lineage>
        <taxon>Eukaryota</taxon>
        <taxon>Metazoa</taxon>
        <taxon>Spiralia</taxon>
        <taxon>Lophotrochozoa</taxon>
        <taxon>Mollusca</taxon>
        <taxon>Bivalvia</taxon>
        <taxon>Autobranchia</taxon>
        <taxon>Pteriomorphia</taxon>
        <taxon>Mytilida</taxon>
        <taxon>Mytiloidea</taxon>
        <taxon>Mytilidae</taxon>
        <taxon>Mytilinae</taxon>
        <taxon>Mytilus</taxon>
    </lineage>
</organism>
<accession>A0A8B6CL46</accession>
<dbReference type="GO" id="GO:0000774">
    <property type="term" value="F:adenyl-nucleotide exchange factor activity"/>
    <property type="evidence" value="ECO:0007669"/>
    <property type="project" value="TreeGrafter"/>
</dbReference>
<dbReference type="InterPro" id="IPR050693">
    <property type="entry name" value="Hsp70_NEF-Inhibitors"/>
</dbReference>
<keyword evidence="6" id="KW-0256">Endoplasmic reticulum</keyword>